<dbReference type="InterPro" id="IPR003838">
    <property type="entry name" value="ABC3_permease_C"/>
</dbReference>
<comment type="caution">
    <text evidence="12">The sequence shown here is derived from an EMBL/GenBank/DDBJ whole genome shotgun (WGS) entry which is preliminary data.</text>
</comment>
<evidence type="ECO:0000313" key="12">
    <source>
        <dbReference type="EMBL" id="NIH55261.1"/>
    </source>
</evidence>
<dbReference type="InterPro" id="IPR025857">
    <property type="entry name" value="MacB_PCD"/>
</dbReference>
<keyword evidence="4 8" id="KW-1133">Transmembrane helix</keyword>
<feature type="compositionally biased region" description="Polar residues" evidence="7">
    <location>
        <begin position="57"/>
        <end position="69"/>
    </location>
</feature>
<dbReference type="Pfam" id="PF12704">
    <property type="entry name" value="MacB_PCD"/>
    <property type="match status" value="1"/>
</dbReference>
<keyword evidence="5 8" id="KW-0472">Membrane</keyword>
<feature type="domain" description="ABC3 transporter permease C-terminal" evidence="9">
    <location>
        <begin position="350"/>
        <end position="463"/>
    </location>
</feature>
<feature type="region of interest" description="Disordered" evidence="7">
    <location>
        <begin position="29"/>
        <end position="73"/>
    </location>
</feature>
<dbReference type="Pfam" id="PF02687">
    <property type="entry name" value="FtsX"/>
    <property type="match status" value="1"/>
</dbReference>
<evidence type="ECO:0000256" key="8">
    <source>
        <dbReference type="SAM" id="Phobius"/>
    </source>
</evidence>
<dbReference type="AlphaFoldDB" id="A0A7X5R440"/>
<accession>A0A7X5R440</accession>
<dbReference type="GO" id="GO:0005886">
    <property type="term" value="C:plasma membrane"/>
    <property type="evidence" value="ECO:0007669"/>
    <property type="project" value="UniProtKB-SubCell"/>
</dbReference>
<comment type="subcellular location">
    <subcellularLocation>
        <location evidence="1">Cell membrane</location>
        <topology evidence="1">Multi-pass membrane protein</topology>
    </subcellularLocation>
</comment>
<dbReference type="RefSeq" id="WP_167150488.1">
    <property type="nucleotide sequence ID" value="NZ_JAAMOX010000002.1"/>
</dbReference>
<dbReference type="PANTHER" id="PTHR30572:SF4">
    <property type="entry name" value="ABC TRANSPORTER PERMEASE YTRF"/>
    <property type="match status" value="1"/>
</dbReference>
<evidence type="ECO:0000259" key="9">
    <source>
        <dbReference type="Pfam" id="PF02687"/>
    </source>
</evidence>
<dbReference type="GO" id="GO:0022857">
    <property type="term" value="F:transmembrane transporter activity"/>
    <property type="evidence" value="ECO:0007669"/>
    <property type="project" value="TreeGrafter"/>
</dbReference>
<comment type="similarity">
    <text evidence="6">Belongs to the ABC-4 integral membrane protein family.</text>
</comment>
<dbReference type="EMBL" id="JAAMOX010000003">
    <property type="protein sequence ID" value="NIH55261.1"/>
    <property type="molecule type" value="Genomic_DNA"/>
</dbReference>
<keyword evidence="3 8" id="KW-0812">Transmembrane</keyword>
<feature type="transmembrane region" description="Helical" evidence="8">
    <location>
        <begin position="392"/>
        <end position="421"/>
    </location>
</feature>
<evidence type="ECO:0000256" key="7">
    <source>
        <dbReference type="SAM" id="MobiDB-lite"/>
    </source>
</evidence>
<feature type="transmembrane region" description="Helical" evidence="8">
    <location>
        <begin position="346"/>
        <end position="371"/>
    </location>
</feature>
<feature type="domain" description="MacB-like periplasmic core" evidence="10">
    <location>
        <begin position="91"/>
        <end position="289"/>
    </location>
</feature>
<dbReference type="PANTHER" id="PTHR30572">
    <property type="entry name" value="MEMBRANE COMPONENT OF TRANSPORTER-RELATED"/>
    <property type="match status" value="1"/>
</dbReference>
<feature type="transmembrane region" description="Helical" evidence="8">
    <location>
        <begin position="433"/>
        <end position="456"/>
    </location>
</feature>
<dbReference type="EMBL" id="JAAMOX010000002">
    <property type="protein sequence ID" value="NIH54059.1"/>
    <property type="molecule type" value="Genomic_DNA"/>
</dbReference>
<evidence type="ECO:0000256" key="3">
    <source>
        <dbReference type="ARBA" id="ARBA00022692"/>
    </source>
</evidence>
<evidence type="ECO:0000256" key="5">
    <source>
        <dbReference type="ARBA" id="ARBA00023136"/>
    </source>
</evidence>
<organism evidence="12 13">
    <name type="scientific">Lysinibacter cavernae</name>
    <dbReference type="NCBI Taxonomy" id="1640652"/>
    <lineage>
        <taxon>Bacteria</taxon>
        <taxon>Bacillati</taxon>
        <taxon>Actinomycetota</taxon>
        <taxon>Actinomycetes</taxon>
        <taxon>Micrococcales</taxon>
        <taxon>Microbacteriaceae</taxon>
        <taxon>Lysinibacter</taxon>
    </lineage>
</organism>
<gene>
    <name evidence="11" type="ORF">FHX76_001955</name>
    <name evidence="12" type="ORF">FHX76_003176</name>
</gene>
<evidence type="ECO:0000256" key="6">
    <source>
        <dbReference type="ARBA" id="ARBA00038076"/>
    </source>
</evidence>
<keyword evidence="13" id="KW-1185">Reference proteome</keyword>
<evidence type="ECO:0000313" key="11">
    <source>
        <dbReference type="EMBL" id="NIH54059.1"/>
    </source>
</evidence>
<proteinExistence type="inferred from homology"/>
<keyword evidence="2" id="KW-1003">Cell membrane</keyword>
<sequence length="471" mass="49059">MTTTPASPDTPGSVDDLFDEALGLEALRLETESDAAQDASTPKRSIPVPRFFRRSSKTSNGKSKPPRNSFTRRDLINEAIQGVGARPSRLVLTLLGTVLGILSLVVTVGLAQTAANQINRQFDAVAATQVVVTPAKATNGGGEKKATGRLPWDAPLRVDSLAGVEASALVSKVDPGTNLITAAEIYDPAASQEVQPGIVASTAELMDVVHGTLQTGRFFDSGHEAREDRVVVLGKNTAEQLGINRVDSQPSIFIGDRSYTVIGIIDDVKRRSDLLDAVVLPVSTARTYLGLAGLDELQIRIAVGAGEVVGKQAPIALDPNRPEAFAVAAPQNSTDLQESVQADIDVIFLVLGGIALLAGGLGIANVTLLSVMERVGEIGLRRALGATRKQIAAQFVLESVTTGLLGGLIGAALGTFTVVVISVMQEWAPVLDIWVPIGGAALGGIVGLIAGTYPALKASRIEPITALRGGV</sequence>
<name>A0A7X5R440_9MICO</name>
<reference evidence="12 13" key="1">
    <citation type="submission" date="2020-02" db="EMBL/GenBank/DDBJ databases">
        <title>Sequencing the genomes of 1000 actinobacteria strains.</title>
        <authorList>
            <person name="Klenk H.-P."/>
        </authorList>
    </citation>
    <scope>NUCLEOTIDE SEQUENCE [LARGE SCALE GENOMIC DNA]</scope>
    <source>
        <strain evidence="12 13">DSM 27960</strain>
    </source>
</reference>
<evidence type="ECO:0000313" key="13">
    <source>
        <dbReference type="Proteomes" id="UP000541033"/>
    </source>
</evidence>
<protein>
    <submittedName>
        <fullName evidence="12">Putative ABC transport system permease protein</fullName>
    </submittedName>
</protein>
<dbReference type="InterPro" id="IPR050250">
    <property type="entry name" value="Macrolide_Exporter_MacB"/>
</dbReference>
<evidence type="ECO:0000256" key="1">
    <source>
        <dbReference type="ARBA" id="ARBA00004651"/>
    </source>
</evidence>
<feature type="transmembrane region" description="Helical" evidence="8">
    <location>
        <begin position="90"/>
        <end position="111"/>
    </location>
</feature>
<dbReference type="Proteomes" id="UP000541033">
    <property type="component" value="Unassembled WGS sequence"/>
</dbReference>
<evidence type="ECO:0000259" key="10">
    <source>
        <dbReference type="Pfam" id="PF12704"/>
    </source>
</evidence>
<evidence type="ECO:0000256" key="4">
    <source>
        <dbReference type="ARBA" id="ARBA00022989"/>
    </source>
</evidence>
<evidence type="ECO:0000256" key="2">
    <source>
        <dbReference type="ARBA" id="ARBA00022475"/>
    </source>
</evidence>